<dbReference type="InterPro" id="IPR003111">
    <property type="entry name" value="Lon_prtase_N"/>
</dbReference>
<sequence>MTARLPLFPLGTVLFPGLVLPLHIFEPRYRTLVRDLMNLPADQSREFGVVAIKGGWEVPANAGGLTAGGSLTLYEVGCTAEIRQVTEHPDGRFDLVTVGRRRFRTRELVDGSAPYLVGDVDLLGEPTGDELLAERLATTVLDLFQKYLTLMRQQRPEVGEQLPDRPGVLSYLVAASAALSLEDRQRLLASDDTVRRLRAERTLLRREVTLLSRLRAVPAPLGELTSPASPN</sequence>
<evidence type="ECO:0000259" key="1">
    <source>
        <dbReference type="PROSITE" id="PS51787"/>
    </source>
</evidence>
<evidence type="ECO:0000313" key="2">
    <source>
        <dbReference type="EMBL" id="GIJ68608.1"/>
    </source>
</evidence>
<feature type="domain" description="Lon N-terminal" evidence="1">
    <location>
        <begin position="2"/>
        <end position="208"/>
    </location>
</feature>
<dbReference type="SUPFAM" id="SSF88697">
    <property type="entry name" value="PUA domain-like"/>
    <property type="match status" value="1"/>
</dbReference>
<organism evidence="2 3">
    <name type="scientific">Virgisporangium ochraceum</name>
    <dbReference type="NCBI Taxonomy" id="65505"/>
    <lineage>
        <taxon>Bacteria</taxon>
        <taxon>Bacillati</taxon>
        <taxon>Actinomycetota</taxon>
        <taxon>Actinomycetes</taxon>
        <taxon>Micromonosporales</taxon>
        <taxon>Micromonosporaceae</taxon>
        <taxon>Virgisporangium</taxon>
    </lineage>
</organism>
<evidence type="ECO:0000313" key="3">
    <source>
        <dbReference type="Proteomes" id="UP000635606"/>
    </source>
</evidence>
<dbReference type="PANTHER" id="PTHR46732:SF8">
    <property type="entry name" value="ATP-DEPENDENT PROTEASE LA (LON) DOMAIN PROTEIN"/>
    <property type="match status" value="1"/>
</dbReference>
<proteinExistence type="predicted"/>
<accession>A0A8J4EBL9</accession>
<dbReference type="EMBL" id="BOPH01000043">
    <property type="protein sequence ID" value="GIJ68608.1"/>
    <property type="molecule type" value="Genomic_DNA"/>
</dbReference>
<dbReference type="AlphaFoldDB" id="A0A8J4EBL9"/>
<comment type="caution">
    <text evidence="2">The sequence shown here is derived from an EMBL/GenBank/DDBJ whole genome shotgun (WGS) entry which is preliminary data.</text>
</comment>
<dbReference type="PROSITE" id="PS51787">
    <property type="entry name" value="LON_N"/>
    <property type="match status" value="1"/>
</dbReference>
<dbReference type="PANTHER" id="PTHR46732">
    <property type="entry name" value="ATP-DEPENDENT PROTEASE LA (LON) DOMAIN PROTEIN"/>
    <property type="match status" value="1"/>
</dbReference>
<dbReference type="Proteomes" id="UP000635606">
    <property type="component" value="Unassembled WGS sequence"/>
</dbReference>
<reference evidence="2" key="1">
    <citation type="submission" date="2021-01" db="EMBL/GenBank/DDBJ databases">
        <title>Whole genome shotgun sequence of Virgisporangium ochraceum NBRC 16418.</title>
        <authorList>
            <person name="Komaki H."/>
            <person name="Tamura T."/>
        </authorList>
    </citation>
    <scope>NUCLEOTIDE SEQUENCE</scope>
    <source>
        <strain evidence="2">NBRC 16418</strain>
    </source>
</reference>
<gene>
    <name evidence="2" type="ORF">Voc01_035250</name>
</gene>
<dbReference type="Gene3D" id="2.30.130.40">
    <property type="entry name" value="LON domain-like"/>
    <property type="match status" value="1"/>
</dbReference>
<dbReference type="Gene3D" id="1.20.58.1480">
    <property type="match status" value="1"/>
</dbReference>
<dbReference type="SMART" id="SM00464">
    <property type="entry name" value="LON"/>
    <property type="match status" value="1"/>
</dbReference>
<dbReference type="RefSeq" id="WP_203928545.1">
    <property type="nucleotide sequence ID" value="NZ_BOPH01000043.1"/>
</dbReference>
<dbReference type="Pfam" id="PF02190">
    <property type="entry name" value="LON_substr_bdg"/>
    <property type="match status" value="1"/>
</dbReference>
<keyword evidence="3" id="KW-1185">Reference proteome</keyword>
<protein>
    <recommendedName>
        <fullName evidence="1">Lon N-terminal domain-containing protein</fullName>
    </recommendedName>
</protein>
<dbReference type="InterPro" id="IPR046336">
    <property type="entry name" value="Lon_prtase_N_sf"/>
</dbReference>
<dbReference type="InterPro" id="IPR015947">
    <property type="entry name" value="PUA-like_sf"/>
</dbReference>
<name>A0A8J4EBL9_9ACTN</name>